<sequence length="179" mass="19704">MATTFILVKPAKVAELGYDLSKVRKVETGGNVKPGDKSSLASGGGLAAHEVKGGHLIERHVGKTDEELLERIRNNPRINGSSTFKDRAIAEKVASEVLNDINNKKIESWLSNPQSKSNLVLTYEGTEVIGRGVKRGSTTVENMTNARIVLKKGWRRELYSNWLSKLILKGEMLCCLLTN</sequence>
<protein>
    <recommendedName>
        <fullName evidence="1">Bacterial CdiA-CT RNAse A domain-containing protein</fullName>
    </recommendedName>
</protein>
<dbReference type="InterPro" id="IPR041436">
    <property type="entry name" value="RNAse_A_bac"/>
</dbReference>
<dbReference type="EMBL" id="AP006627">
    <property type="protein sequence ID" value="BAD63592.1"/>
    <property type="molecule type" value="Genomic_DNA"/>
</dbReference>
<evidence type="ECO:0000259" key="1">
    <source>
        <dbReference type="Pfam" id="PF18431"/>
    </source>
</evidence>
<name>Q5WJ63_SHOC1</name>
<dbReference type="CDD" id="cd20684">
    <property type="entry name" value="CdiA-CT_Yk_RNaseA-like"/>
    <property type="match status" value="1"/>
</dbReference>
<dbReference type="STRING" id="66692.ABC1053"/>
<reference evidence="2 3" key="5">
    <citation type="journal article" date="2007" name="Extremophiles">
        <title>Intragenomic diversity of the V1 regions of 16S rRNA genes in high-alkaline protease-producing Bacillus clausii spp.</title>
        <authorList>
            <person name="Kageyama Y."/>
            <person name="Takaki Y."/>
            <person name="Shimamura S."/>
            <person name="Nishi S."/>
            <person name="Nogi Y."/>
            <person name="Uchimura K."/>
            <person name="Kobayashi T."/>
            <person name="Hitomi J."/>
            <person name="Ozaki K."/>
            <person name="Kawai S."/>
            <person name="Ito S."/>
            <person name="Horikoshi K."/>
        </authorList>
    </citation>
    <scope>NUCLEOTIDE SEQUENCE [LARGE SCALE GENOMIC DNA]</scope>
    <source>
        <strain evidence="2 3">KSM-K16</strain>
    </source>
</reference>
<dbReference type="AlphaFoldDB" id="Q5WJ63"/>
<dbReference type="HOGENOM" id="CLU_1500665_0_0_9"/>
<organism evidence="2 3">
    <name type="scientific">Shouchella clausii (strain KSM-K16)</name>
    <name type="common">Alkalihalobacillus clausii</name>
    <dbReference type="NCBI Taxonomy" id="66692"/>
    <lineage>
        <taxon>Bacteria</taxon>
        <taxon>Bacillati</taxon>
        <taxon>Bacillota</taxon>
        <taxon>Bacilli</taxon>
        <taxon>Bacillales</taxon>
        <taxon>Bacillaceae</taxon>
        <taxon>Shouchella</taxon>
    </lineage>
</organism>
<accession>Q5WJ63</accession>
<dbReference type="Pfam" id="PF18431">
    <property type="entry name" value="RNAse_A_bac"/>
    <property type="match status" value="1"/>
</dbReference>
<gene>
    <name evidence="2" type="ordered locus">ABC1053</name>
</gene>
<keyword evidence="3" id="KW-1185">Reference proteome</keyword>
<reference evidence="2 3" key="3">
    <citation type="journal article" date="1997" name="Protein Eng.">
        <title>High-resolution crystal structure of M-protease: phylogeny aided analysis of the high-alkaline adaptation mechanism.</title>
        <authorList>
            <person name="Shirai T."/>
            <person name="Suzuki A."/>
            <person name="Yamane T."/>
            <person name="Ashida T."/>
            <person name="Kobayashi T."/>
            <person name="Ito S."/>
        </authorList>
    </citation>
    <scope>NUCLEOTIDE SEQUENCE [LARGE SCALE GENOMIC DNA]</scope>
    <source>
        <strain evidence="2 3">KSM-K16</strain>
    </source>
</reference>
<feature type="domain" description="Bacterial CdiA-CT RNAse A" evidence="1">
    <location>
        <begin position="54"/>
        <end position="152"/>
    </location>
</feature>
<dbReference type="eggNOG" id="ENOG50336Y0">
    <property type="taxonomic scope" value="Bacteria"/>
</dbReference>
<dbReference type="KEGG" id="bcl:ABC1053"/>
<reference evidence="2 3" key="1">
    <citation type="journal article" date="1994" name="J. Ferment. Bioeng.">
        <title>Molecular cloning and nucleotide sequence of the gene for an alkaline protease from the alkalophilic Bacillus sp. KSM-K16.</title>
        <authorList>
            <person name="Hakamada Y."/>
            <person name="Kobayashi T."/>
            <person name="Hitomi J."/>
            <person name="Kawai S."/>
            <person name="Ito S."/>
        </authorList>
    </citation>
    <scope>NUCLEOTIDE SEQUENCE [LARGE SCALE GENOMIC DNA]</scope>
    <source>
        <strain evidence="2 3">KSM-K16</strain>
    </source>
</reference>
<reference evidence="3" key="4">
    <citation type="submission" date="2003-10" db="EMBL/GenBank/DDBJ databases">
        <title>The complete genome sequence of the alkaliphilic Bacillus clausii KSM-K16.</title>
        <authorList>
            <person name="Takaki Y."/>
            <person name="Kageyama Y."/>
            <person name="Shimamura S."/>
            <person name="Suzuki H."/>
            <person name="Nishi S."/>
            <person name="Hatada Y."/>
            <person name="Kawai S."/>
            <person name="Ito S."/>
            <person name="Horikoshi K."/>
        </authorList>
    </citation>
    <scope>NUCLEOTIDE SEQUENCE [LARGE SCALE GENOMIC DNA]</scope>
    <source>
        <strain evidence="3">KSM-K16</strain>
    </source>
</reference>
<evidence type="ECO:0000313" key="2">
    <source>
        <dbReference type="EMBL" id="BAD63592.1"/>
    </source>
</evidence>
<reference evidence="2 3" key="2">
    <citation type="journal article" date="1995" name="Appl. Microbiol. Biotechnol.">
        <title>Purification and properties of an alkaline protease from alkalophilic Bacillus sp. KSM-K16.</title>
        <authorList>
            <person name="Kobayashi T."/>
            <person name="Hakamada Y."/>
            <person name="Adachi S."/>
            <person name="Hitomi J."/>
            <person name="Yoshimatsu T."/>
            <person name="Koike K."/>
            <person name="Kawai S."/>
            <person name="Ito S."/>
        </authorList>
    </citation>
    <scope>NUCLEOTIDE SEQUENCE [LARGE SCALE GENOMIC DNA]</scope>
    <source>
        <strain evidence="2 3">KSM-K16</strain>
    </source>
</reference>
<dbReference type="Proteomes" id="UP000001168">
    <property type="component" value="Chromosome"/>
</dbReference>
<proteinExistence type="predicted"/>
<evidence type="ECO:0000313" key="3">
    <source>
        <dbReference type="Proteomes" id="UP000001168"/>
    </source>
</evidence>